<reference evidence="1" key="2">
    <citation type="journal article" date="2015" name="Fish Shellfish Immunol.">
        <title>Early steps in the European eel (Anguilla anguilla)-Vibrio vulnificus interaction in the gills: Role of the RtxA13 toxin.</title>
        <authorList>
            <person name="Callol A."/>
            <person name="Pajuelo D."/>
            <person name="Ebbesson L."/>
            <person name="Teles M."/>
            <person name="MacKenzie S."/>
            <person name="Amaro C."/>
        </authorList>
    </citation>
    <scope>NUCLEOTIDE SEQUENCE</scope>
</reference>
<sequence>MLVLHQQRYFVMELVLPSRAFHFYRVLLDTYIDRRAGPRILVALNNPGGG</sequence>
<name>A0A0E9R649_ANGAN</name>
<protein>
    <submittedName>
        <fullName evidence="1">Uncharacterized protein</fullName>
    </submittedName>
</protein>
<accession>A0A0E9R649</accession>
<proteinExistence type="predicted"/>
<dbReference type="AlphaFoldDB" id="A0A0E9R649"/>
<organism evidence="1">
    <name type="scientific">Anguilla anguilla</name>
    <name type="common">European freshwater eel</name>
    <name type="synonym">Muraena anguilla</name>
    <dbReference type="NCBI Taxonomy" id="7936"/>
    <lineage>
        <taxon>Eukaryota</taxon>
        <taxon>Metazoa</taxon>
        <taxon>Chordata</taxon>
        <taxon>Craniata</taxon>
        <taxon>Vertebrata</taxon>
        <taxon>Euteleostomi</taxon>
        <taxon>Actinopterygii</taxon>
        <taxon>Neopterygii</taxon>
        <taxon>Teleostei</taxon>
        <taxon>Anguilliformes</taxon>
        <taxon>Anguillidae</taxon>
        <taxon>Anguilla</taxon>
    </lineage>
</organism>
<evidence type="ECO:0000313" key="1">
    <source>
        <dbReference type="EMBL" id="JAH24599.1"/>
    </source>
</evidence>
<dbReference type="EMBL" id="GBXM01083978">
    <property type="protein sequence ID" value="JAH24599.1"/>
    <property type="molecule type" value="Transcribed_RNA"/>
</dbReference>
<reference evidence="1" key="1">
    <citation type="submission" date="2014-11" db="EMBL/GenBank/DDBJ databases">
        <authorList>
            <person name="Amaro Gonzalez C."/>
        </authorList>
    </citation>
    <scope>NUCLEOTIDE SEQUENCE</scope>
</reference>